<evidence type="ECO:0000313" key="1">
    <source>
        <dbReference type="EMBL" id="MBB4685433.1"/>
    </source>
</evidence>
<reference evidence="1 2" key="1">
    <citation type="submission" date="2020-08" db="EMBL/GenBank/DDBJ databases">
        <title>Sequencing the genomes of 1000 actinobacteria strains.</title>
        <authorList>
            <person name="Klenk H.-P."/>
        </authorList>
    </citation>
    <scope>NUCLEOTIDE SEQUENCE [LARGE SCALE GENOMIC DNA]</scope>
    <source>
        <strain evidence="1 2">DSM 45859</strain>
    </source>
</reference>
<name>A0A840IUG5_9PSEU</name>
<evidence type="ECO:0000313" key="2">
    <source>
        <dbReference type="Proteomes" id="UP000581769"/>
    </source>
</evidence>
<dbReference type="AlphaFoldDB" id="A0A840IUG5"/>
<protein>
    <submittedName>
        <fullName evidence="1">Uncharacterized protein</fullName>
    </submittedName>
</protein>
<sequence>MARGARRVVVGVDLPAAAAAGRGFGDVSGLAVWAATYPSQLPRAAGPVPGRVVSREPALWDECSAGKAGW</sequence>
<comment type="caution">
    <text evidence="1">The sequence shown here is derived from an EMBL/GenBank/DDBJ whole genome shotgun (WGS) entry which is preliminary data.</text>
</comment>
<gene>
    <name evidence="1" type="ORF">BJY18_002918</name>
</gene>
<accession>A0A840IUG5</accession>
<dbReference type="EMBL" id="JACHMG010000001">
    <property type="protein sequence ID" value="MBB4685433.1"/>
    <property type="molecule type" value="Genomic_DNA"/>
</dbReference>
<organism evidence="1 2">
    <name type="scientific">Amycolatopsis jiangsuensis</name>
    <dbReference type="NCBI Taxonomy" id="1181879"/>
    <lineage>
        <taxon>Bacteria</taxon>
        <taxon>Bacillati</taxon>
        <taxon>Actinomycetota</taxon>
        <taxon>Actinomycetes</taxon>
        <taxon>Pseudonocardiales</taxon>
        <taxon>Pseudonocardiaceae</taxon>
        <taxon>Amycolatopsis</taxon>
    </lineage>
</organism>
<dbReference type="Proteomes" id="UP000581769">
    <property type="component" value="Unassembled WGS sequence"/>
</dbReference>
<keyword evidence="2" id="KW-1185">Reference proteome</keyword>
<proteinExistence type="predicted"/>